<evidence type="ECO:0000313" key="2">
    <source>
        <dbReference type="EMBL" id="CAG8616929.1"/>
    </source>
</evidence>
<proteinExistence type="predicted"/>
<feature type="compositionally biased region" description="Low complexity" evidence="1">
    <location>
        <begin position="24"/>
        <end position="47"/>
    </location>
</feature>
<feature type="region of interest" description="Disordered" evidence="1">
    <location>
        <begin position="20"/>
        <end position="57"/>
    </location>
</feature>
<comment type="caution">
    <text evidence="2">The sequence shown here is derived from an EMBL/GenBank/DDBJ whole genome shotgun (WGS) entry which is preliminary data.</text>
</comment>
<protein>
    <submittedName>
        <fullName evidence="2">4587_t:CDS:1</fullName>
    </submittedName>
</protein>
<feature type="compositionally biased region" description="Polar residues" evidence="1">
    <location>
        <begin position="285"/>
        <end position="305"/>
    </location>
</feature>
<reference evidence="2" key="1">
    <citation type="submission" date="2021-06" db="EMBL/GenBank/DDBJ databases">
        <authorList>
            <person name="Kallberg Y."/>
            <person name="Tangrot J."/>
            <person name="Rosling A."/>
        </authorList>
    </citation>
    <scope>NUCLEOTIDE SEQUENCE</scope>
    <source>
        <strain evidence="2">FL966</strain>
    </source>
</reference>
<dbReference type="Proteomes" id="UP000789759">
    <property type="component" value="Unassembled WGS sequence"/>
</dbReference>
<feature type="region of interest" description="Disordered" evidence="1">
    <location>
        <begin position="280"/>
        <end position="306"/>
    </location>
</feature>
<evidence type="ECO:0000313" key="3">
    <source>
        <dbReference type="Proteomes" id="UP000789759"/>
    </source>
</evidence>
<dbReference type="OrthoDB" id="2334805at2759"/>
<name>A0A9N9CYQ8_9GLOM</name>
<evidence type="ECO:0000256" key="1">
    <source>
        <dbReference type="SAM" id="MobiDB-lite"/>
    </source>
</evidence>
<keyword evidence="3" id="KW-1185">Reference proteome</keyword>
<accession>A0A9N9CYQ8</accession>
<organism evidence="2 3">
    <name type="scientific">Cetraspora pellucida</name>
    <dbReference type="NCBI Taxonomy" id="1433469"/>
    <lineage>
        <taxon>Eukaryota</taxon>
        <taxon>Fungi</taxon>
        <taxon>Fungi incertae sedis</taxon>
        <taxon>Mucoromycota</taxon>
        <taxon>Glomeromycotina</taxon>
        <taxon>Glomeromycetes</taxon>
        <taxon>Diversisporales</taxon>
        <taxon>Gigasporaceae</taxon>
        <taxon>Cetraspora</taxon>
    </lineage>
</organism>
<dbReference type="AlphaFoldDB" id="A0A9N9CYQ8"/>
<sequence>MPPSKRKTLMDAIISQKCQNKENSSIISPTITISSPPSTDSISAASSNARSCDDSSEPQQIPEIAMYKRSDLPPPDGITQEQYHELLNNRGCQFCNKSRIRKIYWVFRVRCCGLCFKSKTTRGDSIASSIPSDLICALPFHQEKGVKFYWSSMVDAYVKEYESIPVENRSDWLKQKYELVRLIMADVDIRTQADSEERKAMVEIRDQNSTLRKEAIAQYLKELLDEKADDGTSKYLEKYILECPSYQNAIQQRTPFTEKKWTLLKGKLLNEYQMVSARQKGENMDSVSSDSEINSPDITGAQLPQTIDHKSNEMVDFKNMIGLSETNDDQYLISQIPDQPINKSCNADIGKFSPSIMIDQKTDDICIEGQQLLATCDIQNTDSTCIDVQQSLLDQYIEGGSQQSTSDINTDTTCTDVLLNDDDDSDVICQDIEAGSNEHFKWRMIPFSPETMDMIEVTRESWKKQGTFEQGQPSMFEPKDCVSSQIYGQMNMSAEQSFWLNDLYTPDHYNKIENLTSDQMVWPSEGTSPIKYGISDEFPFTMNQNNRIQPKPSNQQPTAPTTPVSWSVMNSITEVSIQQSSSLHWNRQEIPSFDIFQAGNVTCPALWQAWIEKQLQQVHASEYFTSDRMQQIQLLSQQMYIIEKIRALLPRHTLLLLEQGITTLPTIASNITFSSNSPYAGNPIHNNEYSQTRSVINLLKFLRWCPSFSDPPVQYNYPYQPWDERFVDEVLIPILSTEAVVFLRNPAHTIKGAVLRGLANTGLFRCKICWFWARVPSYNYEYVRKHLIEVHKSEPLDELMEILVEYLPNNLDIPIDTKLWWELTKMSGKLD</sequence>
<dbReference type="EMBL" id="CAJVQA010005273">
    <property type="protein sequence ID" value="CAG8616929.1"/>
    <property type="molecule type" value="Genomic_DNA"/>
</dbReference>
<gene>
    <name evidence="2" type="ORF">CPELLU_LOCUS7725</name>
</gene>